<dbReference type="InterPro" id="IPR022671">
    <property type="entry name" value="Ribosomal_uL2_CS"/>
</dbReference>
<dbReference type="Gene3D" id="2.30.30.30">
    <property type="match status" value="1"/>
</dbReference>
<dbReference type="GO" id="GO:0003735">
    <property type="term" value="F:structural constituent of ribosome"/>
    <property type="evidence" value="ECO:0007669"/>
    <property type="project" value="InterPro"/>
</dbReference>
<dbReference type="SUPFAM" id="SSF50104">
    <property type="entry name" value="Translation proteins SH3-like domain"/>
    <property type="match status" value="1"/>
</dbReference>
<reference evidence="9" key="1">
    <citation type="submission" date="2019-08" db="EMBL/GenBank/DDBJ databases">
        <title>Genomic characterization of a novel candidate phylum (ARYD3) from a high temperature, high salinity tertiary oil reservoir in north central Oklahoma, USA.</title>
        <authorList>
            <person name="Youssef N.H."/>
            <person name="Yadav A."/>
            <person name="Elshahed M.S."/>
        </authorList>
    </citation>
    <scope>NUCLEOTIDE SEQUENCE [LARGE SCALE GENOMIC DNA]</scope>
    <source>
        <strain evidence="9">ARYD3</strain>
    </source>
</reference>
<dbReference type="Pfam" id="PF03947">
    <property type="entry name" value="Ribosomal_L2_C"/>
    <property type="match status" value="1"/>
</dbReference>
<dbReference type="EMBL" id="VSIX01000040">
    <property type="protein sequence ID" value="TYB31339.1"/>
    <property type="molecule type" value="Genomic_DNA"/>
</dbReference>
<evidence type="ECO:0000313" key="9">
    <source>
        <dbReference type="EMBL" id="TYB31339.1"/>
    </source>
</evidence>
<dbReference type="InterPro" id="IPR005880">
    <property type="entry name" value="Ribosomal_uL2_bac/org-type"/>
</dbReference>
<keyword evidence="2 5" id="KW-0689">Ribosomal protein</keyword>
<dbReference type="HAMAP" id="MF_01320_B">
    <property type="entry name" value="Ribosomal_uL2_B"/>
    <property type="match status" value="1"/>
</dbReference>
<evidence type="ECO:0000256" key="2">
    <source>
        <dbReference type="ARBA" id="ARBA00022980"/>
    </source>
</evidence>
<dbReference type="FunFam" id="2.30.30.30:FF:000001">
    <property type="entry name" value="50S ribosomal protein L2"/>
    <property type="match status" value="1"/>
</dbReference>
<evidence type="ECO:0000259" key="7">
    <source>
        <dbReference type="SMART" id="SM01382"/>
    </source>
</evidence>
<dbReference type="InterPro" id="IPR008991">
    <property type="entry name" value="Translation_prot_SH3-like_sf"/>
</dbReference>
<dbReference type="InterPro" id="IPR022666">
    <property type="entry name" value="Ribosomal_uL2_RNA-bd_dom"/>
</dbReference>
<dbReference type="Pfam" id="PF00181">
    <property type="entry name" value="Ribosomal_L2_N"/>
    <property type="match status" value="1"/>
</dbReference>
<evidence type="ECO:0000256" key="3">
    <source>
        <dbReference type="ARBA" id="ARBA00023274"/>
    </source>
</evidence>
<feature type="compositionally biased region" description="Basic residues" evidence="6">
    <location>
        <begin position="209"/>
        <end position="220"/>
    </location>
</feature>
<protein>
    <recommendedName>
        <fullName evidence="4 5">Large ribosomal subunit protein uL2</fullName>
    </recommendedName>
</protein>
<dbReference type="InterPro" id="IPR022669">
    <property type="entry name" value="Ribosomal_uL2_C"/>
</dbReference>
<evidence type="ECO:0000256" key="1">
    <source>
        <dbReference type="ARBA" id="ARBA00005636"/>
    </source>
</evidence>
<dbReference type="FunFam" id="2.40.50.140:FF:000003">
    <property type="entry name" value="50S ribosomal protein L2"/>
    <property type="match status" value="1"/>
</dbReference>
<dbReference type="SMART" id="SM01382">
    <property type="entry name" value="Ribosomal_L2_C"/>
    <property type="match status" value="1"/>
</dbReference>
<dbReference type="SUPFAM" id="SSF50249">
    <property type="entry name" value="Nucleic acid-binding proteins"/>
    <property type="match status" value="1"/>
</dbReference>
<keyword evidence="5" id="KW-0699">rRNA-binding</keyword>
<accession>A0A5D0MLB2</accession>
<dbReference type="GO" id="GO:0015934">
    <property type="term" value="C:large ribosomal subunit"/>
    <property type="evidence" value="ECO:0007669"/>
    <property type="project" value="InterPro"/>
</dbReference>
<organism evidence="9 10">
    <name type="scientific">Candidatus Mcinerneyibacterium aminivorans</name>
    <dbReference type="NCBI Taxonomy" id="2703815"/>
    <lineage>
        <taxon>Bacteria</taxon>
        <taxon>Candidatus Macinerneyibacteriota</taxon>
        <taxon>Candidatus Mcinerneyibacteria</taxon>
        <taxon>Candidatus Mcinerneyibacteriales</taxon>
        <taxon>Candidatus Mcinerneyibacteriaceae</taxon>
        <taxon>Candidatus Mcinerneyibacterium</taxon>
    </lineage>
</organism>
<comment type="subunit">
    <text evidence="5">Part of the 50S ribosomal subunit. Forms a bridge to the 30S subunit in the 70S ribosome.</text>
</comment>
<comment type="similarity">
    <text evidence="1 5">Belongs to the universal ribosomal protein uL2 family.</text>
</comment>
<dbReference type="InterPro" id="IPR012340">
    <property type="entry name" value="NA-bd_OB-fold"/>
</dbReference>
<feature type="domain" description="Large ribosomal subunit protein uL2 RNA-binding" evidence="8">
    <location>
        <begin position="42"/>
        <end position="118"/>
    </location>
</feature>
<dbReference type="NCBIfam" id="TIGR01171">
    <property type="entry name" value="rplB_bact"/>
    <property type="match status" value="1"/>
</dbReference>
<dbReference type="InterPro" id="IPR014722">
    <property type="entry name" value="Rib_uL2_dom2"/>
</dbReference>
<evidence type="ECO:0000256" key="6">
    <source>
        <dbReference type="SAM" id="MobiDB-lite"/>
    </source>
</evidence>
<keyword evidence="10" id="KW-1185">Reference proteome</keyword>
<name>A0A5D0MLB2_9BACT</name>
<dbReference type="Gene3D" id="4.10.950.10">
    <property type="entry name" value="Ribosomal protein L2, domain 3"/>
    <property type="match status" value="1"/>
</dbReference>
<dbReference type="InterPro" id="IPR014726">
    <property type="entry name" value="Ribosomal_uL2_dom3"/>
</dbReference>
<dbReference type="PANTHER" id="PTHR13691:SF5">
    <property type="entry name" value="LARGE RIBOSOMAL SUBUNIT PROTEIN UL2M"/>
    <property type="match status" value="1"/>
</dbReference>
<sequence length="277" mass="31284">MGEKRYKPTTPGRRRMSRRDFSTITKTKPEKSLTKILKKKSGRDNYGHISVRRKGGGHRRKYRIIDFARNKDGVPGEVKAIEYDPNRSARIALIQYKDGEKRYILAPKGLKVEDIVKSGEDAEIKIGHALKLKDIPIGTHIHNIELRPGKGGKLVKSAGTMAQIVAREDKYVHIQLPSTEVRLVHKDCKATIGQLSNEEHENVLIGKAGRNRWRGKRPKVRGVAMNPVDHPHGGGEGRTGQGNPHPVSPWGKLAKGQKKRKKNKYSDRFIVSRRKKK</sequence>
<dbReference type="SMART" id="SM01383">
    <property type="entry name" value="Ribosomal_L2"/>
    <property type="match status" value="1"/>
</dbReference>
<feature type="region of interest" description="Disordered" evidence="6">
    <location>
        <begin position="209"/>
        <end position="277"/>
    </location>
</feature>
<evidence type="ECO:0000256" key="4">
    <source>
        <dbReference type="ARBA" id="ARBA00035242"/>
    </source>
</evidence>
<dbReference type="AlphaFoldDB" id="A0A5D0MLB2"/>
<dbReference type="Proteomes" id="UP000324143">
    <property type="component" value="Unassembled WGS sequence"/>
</dbReference>
<dbReference type="Gene3D" id="2.40.50.140">
    <property type="entry name" value="Nucleic acid-binding proteins"/>
    <property type="match status" value="1"/>
</dbReference>
<dbReference type="PANTHER" id="PTHR13691">
    <property type="entry name" value="RIBOSOMAL PROTEIN L2"/>
    <property type="match status" value="1"/>
</dbReference>
<dbReference type="GO" id="GO:0019843">
    <property type="term" value="F:rRNA binding"/>
    <property type="evidence" value="ECO:0007669"/>
    <property type="project" value="UniProtKB-UniRule"/>
</dbReference>
<feature type="region of interest" description="Disordered" evidence="6">
    <location>
        <begin position="1"/>
        <end position="30"/>
    </location>
</feature>
<feature type="domain" description="Large ribosomal subunit protein uL2 C-terminal" evidence="7">
    <location>
        <begin position="124"/>
        <end position="253"/>
    </location>
</feature>
<gene>
    <name evidence="5 9" type="primary">rplB</name>
    <name evidence="9" type="ORF">FXF47_04860</name>
</gene>
<evidence type="ECO:0000256" key="5">
    <source>
        <dbReference type="HAMAP-Rule" id="MF_01320"/>
    </source>
</evidence>
<dbReference type="GO" id="GO:0016740">
    <property type="term" value="F:transferase activity"/>
    <property type="evidence" value="ECO:0007669"/>
    <property type="project" value="InterPro"/>
</dbReference>
<keyword evidence="3 5" id="KW-0687">Ribonucleoprotein</keyword>
<comment type="function">
    <text evidence="5">One of the primary rRNA binding proteins. Required for association of the 30S and 50S subunits to form the 70S ribosome, for tRNA binding and peptide bond formation. It has been suggested to have peptidyltransferase activity; this is somewhat controversial. Makes several contacts with the 16S rRNA in the 70S ribosome.</text>
</comment>
<comment type="caution">
    <text evidence="9">The sequence shown here is derived from an EMBL/GenBank/DDBJ whole genome shotgun (WGS) entry which is preliminary data.</text>
</comment>
<dbReference type="PROSITE" id="PS00467">
    <property type="entry name" value="RIBOSOMAL_L2"/>
    <property type="match status" value="1"/>
</dbReference>
<dbReference type="GO" id="GO:0002181">
    <property type="term" value="P:cytoplasmic translation"/>
    <property type="evidence" value="ECO:0007669"/>
    <property type="project" value="TreeGrafter"/>
</dbReference>
<evidence type="ECO:0000259" key="8">
    <source>
        <dbReference type="SMART" id="SM01383"/>
    </source>
</evidence>
<evidence type="ECO:0000313" key="10">
    <source>
        <dbReference type="Proteomes" id="UP000324143"/>
    </source>
</evidence>
<keyword evidence="5" id="KW-0694">RNA-binding</keyword>
<proteinExistence type="inferred from homology"/>
<dbReference type="FunFam" id="4.10.950.10:FF:000001">
    <property type="entry name" value="50S ribosomal protein L2"/>
    <property type="match status" value="1"/>
</dbReference>
<dbReference type="InterPro" id="IPR002171">
    <property type="entry name" value="Ribosomal_uL2"/>
</dbReference>
<dbReference type="PIRSF" id="PIRSF002158">
    <property type="entry name" value="Ribosomal_L2"/>
    <property type="match status" value="1"/>
</dbReference>